<dbReference type="EMBL" id="KV425650">
    <property type="protein sequence ID" value="KZT19084.1"/>
    <property type="molecule type" value="Genomic_DNA"/>
</dbReference>
<protein>
    <recommendedName>
        <fullName evidence="1">F-box domain-containing protein</fullName>
    </recommendedName>
</protein>
<feature type="domain" description="F-box" evidence="1">
    <location>
        <begin position="2"/>
        <end position="48"/>
    </location>
</feature>
<organism evidence="2 3">
    <name type="scientific">Neolentinus lepideus HHB14362 ss-1</name>
    <dbReference type="NCBI Taxonomy" id="1314782"/>
    <lineage>
        <taxon>Eukaryota</taxon>
        <taxon>Fungi</taxon>
        <taxon>Dikarya</taxon>
        <taxon>Basidiomycota</taxon>
        <taxon>Agaricomycotina</taxon>
        <taxon>Agaricomycetes</taxon>
        <taxon>Gloeophyllales</taxon>
        <taxon>Gloeophyllaceae</taxon>
        <taxon>Neolentinus</taxon>
    </lineage>
</organism>
<dbReference type="InterPro" id="IPR001810">
    <property type="entry name" value="F-box_dom"/>
</dbReference>
<dbReference type="InterPro" id="IPR036047">
    <property type="entry name" value="F-box-like_dom_sf"/>
</dbReference>
<dbReference type="STRING" id="1314782.A0A165N2B5"/>
<evidence type="ECO:0000259" key="1">
    <source>
        <dbReference type="PROSITE" id="PS50181"/>
    </source>
</evidence>
<name>A0A165N2B5_9AGAM</name>
<dbReference type="OrthoDB" id="3034442at2759"/>
<dbReference type="InterPro" id="IPR036322">
    <property type="entry name" value="WD40_repeat_dom_sf"/>
</dbReference>
<dbReference type="Proteomes" id="UP000076761">
    <property type="component" value="Unassembled WGS sequence"/>
</dbReference>
<gene>
    <name evidence="2" type="ORF">NEOLEDRAFT_1078585</name>
</gene>
<keyword evidence="3" id="KW-1185">Reference proteome</keyword>
<reference evidence="2 3" key="1">
    <citation type="journal article" date="2016" name="Mol. Biol. Evol.">
        <title>Comparative Genomics of Early-Diverging Mushroom-Forming Fungi Provides Insights into the Origins of Lignocellulose Decay Capabilities.</title>
        <authorList>
            <person name="Nagy L.G."/>
            <person name="Riley R."/>
            <person name="Tritt A."/>
            <person name="Adam C."/>
            <person name="Daum C."/>
            <person name="Floudas D."/>
            <person name="Sun H."/>
            <person name="Yadav J.S."/>
            <person name="Pangilinan J."/>
            <person name="Larsson K.H."/>
            <person name="Matsuura K."/>
            <person name="Barry K."/>
            <person name="Labutti K."/>
            <person name="Kuo R."/>
            <person name="Ohm R.A."/>
            <person name="Bhattacharya S.S."/>
            <person name="Shirouzu T."/>
            <person name="Yoshinaga Y."/>
            <person name="Martin F.M."/>
            <person name="Grigoriev I.V."/>
            <person name="Hibbett D.S."/>
        </authorList>
    </citation>
    <scope>NUCLEOTIDE SEQUENCE [LARGE SCALE GENOMIC DNA]</scope>
    <source>
        <strain evidence="2 3">HHB14362 ss-1</strain>
    </source>
</reference>
<dbReference type="PROSITE" id="PS50181">
    <property type="entry name" value="FBOX"/>
    <property type="match status" value="1"/>
</dbReference>
<dbReference type="InParanoid" id="A0A165N2B5"/>
<dbReference type="SUPFAM" id="SSF81383">
    <property type="entry name" value="F-box domain"/>
    <property type="match status" value="1"/>
</dbReference>
<dbReference type="AlphaFoldDB" id="A0A165N2B5"/>
<dbReference type="SUPFAM" id="SSF50978">
    <property type="entry name" value="WD40 repeat-like"/>
    <property type="match status" value="1"/>
</dbReference>
<sequence>MLYSFDLLDDDILVYLLSFLRVPDILCVRQTCRRMRNISYLRTTWLDVCTTLKRQGCPFSEKLLMAMDAPELERKARRAYQLGKKWSNLDRMTPRTSFTFNANPENPITNLHFLPGLDGRWIVTVSQGIWSVLAFWHFDLDDPGKAVKMAEWKRKGALFYALVVNQDPKSEATVAVSIHIDRHINIFQLRHNVYNGLSSLRLITSIKTLHLPVALRGDILAMSNREYETRILNWKEGGEAVLRDKEAGLTSWQHHRCLQVVFAHESILVIRTRSVNMFPEPVLRDARNIRIYGSVASYSFGRIVDAVAVNALRSRTEDDDTDSKLCRSPFRPLSILLREGRDDPWATGACTVTLLELSPDPTYLSIRSKEGSMCPRQCPYLFPPEQKHRMPLVRGFTRCSTLFFGRVGTALWIQPRARGHLGLTMLDLHNQEAQVTGPAPVNESLMATVFPGPLLSPSSGERILSKELLTNKLRHCVSMDYDEESGVIALGNHNGDITVLEL</sequence>
<accession>A0A165N2B5</accession>
<evidence type="ECO:0000313" key="3">
    <source>
        <dbReference type="Proteomes" id="UP000076761"/>
    </source>
</evidence>
<evidence type="ECO:0000313" key="2">
    <source>
        <dbReference type="EMBL" id="KZT19084.1"/>
    </source>
</evidence>
<dbReference type="Gene3D" id="1.20.1280.50">
    <property type="match status" value="1"/>
</dbReference>
<proteinExistence type="predicted"/>